<comment type="caution">
    <text evidence="2">The sequence shown here is derived from an EMBL/GenBank/DDBJ whole genome shotgun (WGS) entry which is preliminary data.</text>
</comment>
<proteinExistence type="predicted"/>
<evidence type="ECO:0000313" key="3">
    <source>
        <dbReference type="Proteomes" id="UP000242188"/>
    </source>
</evidence>
<accession>A0A210QUV2</accession>
<gene>
    <name evidence="2" type="ORF">KP79_PYT06824</name>
</gene>
<dbReference type="PANTHER" id="PTHR34717">
    <property type="entry name" value="EG:BACR7A4.20 PROTEIN"/>
    <property type="match status" value="1"/>
</dbReference>
<feature type="signal peptide" evidence="1">
    <location>
        <begin position="1"/>
        <end position="21"/>
    </location>
</feature>
<name>A0A210QUV2_MIZYE</name>
<dbReference type="AlphaFoldDB" id="A0A210QUV2"/>
<sequence length="348" mass="39264">MILYVIGAILVILVVGWFSKADPPAKCGIYTQPNKWYPLKYYIFLLMLKLRQRKNAKMNTATGENAGYGVRSRSNVTDMEKAQTLPQDQPKAVDAVYFNGGNKDGQYMVAATARRQNNVVQTVLYLRLPGVGLLEIPSKPDTKLQGTDPEAFAAGGLTLEPVDPMKTWKISYKGKLRNHETLKELEVTFDLTWTAFTPYFDFDTDLHPNVMAESISKEKWSRKYFDVLQSVHQTHYEQFGEITGIVNIAGVGDKTIKVQGVRDHSYGNVRDWRYFHRYAITYATLVDKTAICIGCISMPITMTSLTIGYVIHPDGTKEPVSSSEFQLADHGEDGHPPKELSFKFTAEW</sequence>
<organism evidence="2 3">
    <name type="scientific">Mizuhopecten yessoensis</name>
    <name type="common">Japanese scallop</name>
    <name type="synonym">Patinopecten yessoensis</name>
    <dbReference type="NCBI Taxonomy" id="6573"/>
    <lineage>
        <taxon>Eukaryota</taxon>
        <taxon>Metazoa</taxon>
        <taxon>Spiralia</taxon>
        <taxon>Lophotrochozoa</taxon>
        <taxon>Mollusca</taxon>
        <taxon>Bivalvia</taxon>
        <taxon>Autobranchia</taxon>
        <taxon>Pteriomorphia</taxon>
        <taxon>Pectinida</taxon>
        <taxon>Pectinoidea</taxon>
        <taxon>Pectinidae</taxon>
        <taxon>Mizuhopecten</taxon>
    </lineage>
</organism>
<dbReference type="OrthoDB" id="5798273at2759"/>
<evidence type="ECO:0000256" key="1">
    <source>
        <dbReference type="SAM" id="SignalP"/>
    </source>
</evidence>
<dbReference type="PANTHER" id="PTHR34717:SF1">
    <property type="entry name" value="EG:BACR7A4.20 PROTEIN"/>
    <property type="match status" value="1"/>
</dbReference>
<keyword evidence="3" id="KW-1185">Reference proteome</keyword>
<evidence type="ECO:0000313" key="2">
    <source>
        <dbReference type="EMBL" id="OWF52519.1"/>
    </source>
</evidence>
<protein>
    <submittedName>
        <fullName evidence="2">Uncharacterized protein</fullName>
    </submittedName>
</protein>
<keyword evidence="1" id="KW-0732">Signal</keyword>
<dbReference type="Proteomes" id="UP000242188">
    <property type="component" value="Unassembled WGS sequence"/>
</dbReference>
<dbReference type="EMBL" id="NEDP02001786">
    <property type="protein sequence ID" value="OWF52519.1"/>
    <property type="molecule type" value="Genomic_DNA"/>
</dbReference>
<feature type="chain" id="PRO_5012713285" evidence="1">
    <location>
        <begin position="22"/>
        <end position="348"/>
    </location>
</feature>
<reference evidence="2 3" key="1">
    <citation type="journal article" date="2017" name="Nat. Ecol. Evol.">
        <title>Scallop genome provides insights into evolution of bilaterian karyotype and development.</title>
        <authorList>
            <person name="Wang S."/>
            <person name="Zhang J."/>
            <person name="Jiao W."/>
            <person name="Li J."/>
            <person name="Xun X."/>
            <person name="Sun Y."/>
            <person name="Guo X."/>
            <person name="Huan P."/>
            <person name="Dong B."/>
            <person name="Zhang L."/>
            <person name="Hu X."/>
            <person name="Sun X."/>
            <person name="Wang J."/>
            <person name="Zhao C."/>
            <person name="Wang Y."/>
            <person name="Wang D."/>
            <person name="Huang X."/>
            <person name="Wang R."/>
            <person name="Lv J."/>
            <person name="Li Y."/>
            <person name="Zhang Z."/>
            <person name="Liu B."/>
            <person name="Lu W."/>
            <person name="Hui Y."/>
            <person name="Liang J."/>
            <person name="Zhou Z."/>
            <person name="Hou R."/>
            <person name="Li X."/>
            <person name="Liu Y."/>
            <person name="Li H."/>
            <person name="Ning X."/>
            <person name="Lin Y."/>
            <person name="Zhao L."/>
            <person name="Xing Q."/>
            <person name="Dou J."/>
            <person name="Li Y."/>
            <person name="Mao J."/>
            <person name="Guo H."/>
            <person name="Dou H."/>
            <person name="Li T."/>
            <person name="Mu C."/>
            <person name="Jiang W."/>
            <person name="Fu Q."/>
            <person name="Fu X."/>
            <person name="Miao Y."/>
            <person name="Liu J."/>
            <person name="Yu Q."/>
            <person name="Li R."/>
            <person name="Liao H."/>
            <person name="Li X."/>
            <person name="Kong Y."/>
            <person name="Jiang Z."/>
            <person name="Chourrout D."/>
            <person name="Li R."/>
            <person name="Bao Z."/>
        </authorList>
    </citation>
    <scope>NUCLEOTIDE SEQUENCE [LARGE SCALE GENOMIC DNA]</scope>
    <source>
        <strain evidence="2 3">PY_sf001</strain>
    </source>
</reference>